<evidence type="ECO:0000259" key="2">
    <source>
        <dbReference type="Pfam" id="PF16036"/>
    </source>
</evidence>
<feature type="transmembrane region" description="Helical" evidence="1">
    <location>
        <begin position="9"/>
        <end position="27"/>
    </location>
</feature>
<evidence type="ECO:0000313" key="3">
    <source>
        <dbReference type="EMBL" id="CAD9420601.1"/>
    </source>
</evidence>
<protein>
    <recommendedName>
        <fullName evidence="2">Chalcone isomerase domain-containing protein</fullName>
    </recommendedName>
</protein>
<dbReference type="InterPro" id="IPR036298">
    <property type="entry name" value="Chalcone_isomerase_sf"/>
</dbReference>
<accession>A0A7S2CCW4</accession>
<dbReference type="GO" id="GO:0016872">
    <property type="term" value="F:intramolecular lyase activity"/>
    <property type="evidence" value="ECO:0007669"/>
    <property type="project" value="InterPro"/>
</dbReference>
<name>A0A7S2CCW4_9STRA</name>
<organism evidence="3">
    <name type="scientific">Florenciella parvula</name>
    <dbReference type="NCBI Taxonomy" id="236787"/>
    <lineage>
        <taxon>Eukaryota</taxon>
        <taxon>Sar</taxon>
        <taxon>Stramenopiles</taxon>
        <taxon>Ochrophyta</taxon>
        <taxon>Dictyochophyceae</taxon>
        <taxon>Florenciellales</taxon>
        <taxon>Florenciella</taxon>
    </lineage>
</organism>
<dbReference type="InterPro" id="IPR016088">
    <property type="entry name" value="Chalcone_isomerase_3-sand"/>
</dbReference>
<dbReference type="PANTHER" id="PTHR47698:SF2">
    <property type="entry name" value="FATTY-ACID-BINDING PROTEIN 3, CHLOROPLASTIC"/>
    <property type="match status" value="1"/>
</dbReference>
<dbReference type="AlphaFoldDB" id="A0A7S2CCW4"/>
<dbReference type="PANTHER" id="PTHR47698">
    <property type="entry name" value="FATTY-ACID-BINDING PROTEIN 3, CHLOROPLASTIC"/>
    <property type="match status" value="1"/>
</dbReference>
<dbReference type="InterPro" id="IPR016087">
    <property type="entry name" value="Chalcone_isomerase"/>
</dbReference>
<keyword evidence="1" id="KW-0812">Transmembrane</keyword>
<dbReference type="SUPFAM" id="SSF54626">
    <property type="entry name" value="Chalcone isomerase"/>
    <property type="match status" value="1"/>
</dbReference>
<evidence type="ECO:0000256" key="1">
    <source>
        <dbReference type="SAM" id="Phobius"/>
    </source>
</evidence>
<reference evidence="3" key="1">
    <citation type="submission" date="2021-01" db="EMBL/GenBank/DDBJ databases">
        <authorList>
            <person name="Corre E."/>
            <person name="Pelletier E."/>
            <person name="Niang G."/>
            <person name="Scheremetjew M."/>
            <person name="Finn R."/>
            <person name="Kale V."/>
            <person name="Holt S."/>
            <person name="Cochrane G."/>
            <person name="Meng A."/>
            <person name="Brown T."/>
            <person name="Cohen L."/>
        </authorList>
    </citation>
    <scope>NUCLEOTIDE SEQUENCE</scope>
    <source>
        <strain evidence="3">RCC1693</strain>
    </source>
</reference>
<dbReference type="Gene3D" id="3.50.70.10">
    <property type="match status" value="1"/>
</dbReference>
<sequence length="225" mass="23131">MAKNPLPKILLEILGVVVVIVAVYFGAGLDQTTSGGHAGMRMDPGTGIEFPLSKSFDIGGGQLLLAGVGTRAKAAVVKIYGAGYYASEKVLKEAATKSGGKGVAKEVIKGGGTQAVVLTFAMGIGAGKVAEALSGVGGVAPDVITTFQKLLLDGMGGSMKKGESMTLEFGPRGEVVLVTVRGKKVGEMKDKALHAGLKEMYLGAKPVSQTLVRDMDVRVPQIEGR</sequence>
<gene>
    <name evidence="3" type="ORF">FPAR1323_LOCUS9846</name>
</gene>
<keyword evidence="1" id="KW-1133">Transmembrane helix</keyword>
<dbReference type="EMBL" id="HBGT01018706">
    <property type="protein sequence ID" value="CAD9420601.1"/>
    <property type="molecule type" value="Transcribed_RNA"/>
</dbReference>
<proteinExistence type="predicted"/>
<keyword evidence="1" id="KW-0472">Membrane</keyword>
<dbReference type="Pfam" id="PF16036">
    <property type="entry name" value="Chalcone_3"/>
    <property type="match status" value="1"/>
</dbReference>
<feature type="domain" description="Chalcone isomerase" evidence="2">
    <location>
        <begin position="52"/>
        <end position="215"/>
    </location>
</feature>